<feature type="domain" description="RRM" evidence="4">
    <location>
        <begin position="90"/>
        <end position="167"/>
    </location>
</feature>
<dbReference type="Pfam" id="PF00076">
    <property type="entry name" value="RRM_1"/>
    <property type="match status" value="1"/>
</dbReference>
<dbReference type="InterPro" id="IPR000504">
    <property type="entry name" value="RRM_dom"/>
</dbReference>
<dbReference type="SMART" id="SM00360">
    <property type="entry name" value="RRM"/>
    <property type="match status" value="2"/>
</dbReference>
<dbReference type="Proteomes" id="UP001172684">
    <property type="component" value="Unassembled WGS sequence"/>
</dbReference>
<organism evidence="5 6">
    <name type="scientific">Coniosporium apollinis</name>
    <dbReference type="NCBI Taxonomy" id="61459"/>
    <lineage>
        <taxon>Eukaryota</taxon>
        <taxon>Fungi</taxon>
        <taxon>Dikarya</taxon>
        <taxon>Ascomycota</taxon>
        <taxon>Pezizomycotina</taxon>
        <taxon>Dothideomycetes</taxon>
        <taxon>Dothideomycetes incertae sedis</taxon>
        <taxon>Coniosporium</taxon>
    </lineage>
</organism>
<dbReference type="Gene3D" id="3.30.70.330">
    <property type="match status" value="2"/>
</dbReference>
<name>A0ABQ9NVM1_9PEZI</name>
<dbReference type="PROSITE" id="PS50102">
    <property type="entry name" value="RRM"/>
    <property type="match status" value="2"/>
</dbReference>
<feature type="region of interest" description="Disordered" evidence="3">
    <location>
        <begin position="343"/>
        <end position="449"/>
    </location>
</feature>
<comment type="caution">
    <text evidence="5">The sequence shown here is derived from an EMBL/GenBank/DDBJ whole genome shotgun (WGS) entry which is preliminary data.</text>
</comment>
<keyword evidence="6" id="KW-1185">Reference proteome</keyword>
<feature type="compositionally biased region" description="Polar residues" evidence="3">
    <location>
        <begin position="185"/>
        <end position="195"/>
    </location>
</feature>
<dbReference type="EMBL" id="JAPDRL010000044">
    <property type="protein sequence ID" value="KAJ9663271.1"/>
    <property type="molecule type" value="Genomic_DNA"/>
</dbReference>
<accession>A0ABQ9NVM1</accession>
<evidence type="ECO:0000313" key="6">
    <source>
        <dbReference type="Proteomes" id="UP001172684"/>
    </source>
</evidence>
<evidence type="ECO:0000256" key="2">
    <source>
        <dbReference type="PROSITE-ProRule" id="PRU00176"/>
    </source>
</evidence>
<feature type="domain" description="RRM" evidence="4">
    <location>
        <begin position="224"/>
        <end position="305"/>
    </location>
</feature>
<proteinExistence type="predicted"/>
<feature type="compositionally biased region" description="Polar residues" evidence="3">
    <location>
        <begin position="23"/>
        <end position="38"/>
    </location>
</feature>
<feature type="compositionally biased region" description="Basic residues" evidence="3">
    <location>
        <begin position="350"/>
        <end position="363"/>
    </location>
</feature>
<evidence type="ECO:0000313" key="5">
    <source>
        <dbReference type="EMBL" id="KAJ9663271.1"/>
    </source>
</evidence>
<gene>
    <name evidence="5" type="ORF">H2201_005715</name>
</gene>
<dbReference type="SUPFAM" id="SSF54928">
    <property type="entry name" value="RNA-binding domain, RBD"/>
    <property type="match status" value="2"/>
</dbReference>
<dbReference type="PANTHER" id="PTHR23003">
    <property type="entry name" value="RNA RECOGNITION MOTIF RRM DOMAIN CONTAINING PROTEIN"/>
    <property type="match status" value="1"/>
</dbReference>
<evidence type="ECO:0000256" key="1">
    <source>
        <dbReference type="ARBA" id="ARBA00022884"/>
    </source>
</evidence>
<keyword evidence="1 2" id="KW-0694">RNA-binding</keyword>
<dbReference type="InterPro" id="IPR035979">
    <property type="entry name" value="RBD_domain_sf"/>
</dbReference>
<reference evidence="5" key="1">
    <citation type="submission" date="2022-10" db="EMBL/GenBank/DDBJ databases">
        <title>Culturing micro-colonial fungi from biological soil crusts in the Mojave desert and describing Neophaeococcomyces mojavensis, and introducing the new genera and species Taxawa tesnikishii.</title>
        <authorList>
            <person name="Kurbessoian T."/>
            <person name="Stajich J.E."/>
        </authorList>
    </citation>
    <scope>NUCLEOTIDE SEQUENCE</scope>
    <source>
        <strain evidence="5">TK_1</strain>
    </source>
</reference>
<dbReference type="InterPro" id="IPR012677">
    <property type="entry name" value="Nucleotide-bd_a/b_plait_sf"/>
</dbReference>
<dbReference type="InterPro" id="IPR050374">
    <property type="entry name" value="RRT5_SRSF_SR"/>
</dbReference>
<evidence type="ECO:0000256" key="3">
    <source>
        <dbReference type="SAM" id="MobiDB-lite"/>
    </source>
</evidence>
<feature type="region of interest" description="Disordered" evidence="3">
    <location>
        <begin position="20"/>
        <end position="91"/>
    </location>
</feature>
<protein>
    <recommendedName>
        <fullName evidence="4">RRM domain-containing protein</fullName>
    </recommendedName>
</protein>
<sequence length="449" mass="49349">MLGDALKVRNAVDEYLGAPASASHVSEASTTAQPMAQDSRNEAAQAAPVDNSLNLNRPPHQPEPVPNPDGIKHEPSHSISDVHQGGEAGSRVYLGNCPSQATVDDFKEFFTGYETQAINVPVNPRTLRPLGYAFVTLPNAVEAWRAFAELNGKPLLERKISVQIARTDPNGAPLARQTRPRSFSPGASESFLNSGRVTPAPPASGIYTLEQPPLYVPQVHDISATVCVRNLPVPTQSTDTDTDTLFALRGYLVRNIDTYVSFRTAEPYYYAFVTLRDAAEAQRAVAQFNNREWGGSSIVVEPADVRTWPRFNGPGPHNDGIEPAPPPAVEYDDITAEVNARLAATQQRKREARARKRERKRKRMSADSVISNPATDNGDYQFVPPLRKRPRQFWGGSTPVYPQDEEHGRLSPVDSYTPHRAAKRELDDDGYGALRSESPAAKRIKVEPV</sequence>
<evidence type="ECO:0000259" key="4">
    <source>
        <dbReference type="PROSITE" id="PS50102"/>
    </source>
</evidence>
<feature type="region of interest" description="Disordered" evidence="3">
    <location>
        <begin position="170"/>
        <end position="195"/>
    </location>
</feature>